<dbReference type="Pfam" id="PF04478">
    <property type="entry name" value="Mid2"/>
    <property type="match status" value="1"/>
</dbReference>
<dbReference type="RefSeq" id="XP_003955225.1">
    <property type="nucleotide sequence ID" value="XM_003955176.1"/>
</dbReference>
<reference evidence="5 6" key="1">
    <citation type="journal article" date="2011" name="Proc. Natl. Acad. Sci. U.S.A.">
        <title>Evolutionary erosion of yeast sex chromosomes by mating-type switching accidents.</title>
        <authorList>
            <person name="Gordon J.L."/>
            <person name="Armisen D."/>
            <person name="Proux-Wera E."/>
            <person name="Oheigeartaigh S.S."/>
            <person name="Byrne K.P."/>
            <person name="Wolfe K.H."/>
        </authorList>
    </citation>
    <scope>NUCLEOTIDE SEQUENCE [LARGE SCALE GENOMIC DNA]</scope>
    <source>
        <strain evidence="6">ATCC 22294 / BCRC 22015 / CBS 2517 / CECT 1963 / NBRC 1671 / NRRL Y-8276</strain>
    </source>
</reference>
<dbReference type="HOGENOM" id="CLU_056209_0_0_1"/>
<dbReference type="GO" id="GO:0031505">
    <property type="term" value="P:fungal-type cell wall organization"/>
    <property type="evidence" value="ECO:0007669"/>
    <property type="project" value="EnsemblFungi"/>
</dbReference>
<keyword evidence="3" id="KW-0732">Signal</keyword>
<feature type="region of interest" description="Disordered" evidence="1">
    <location>
        <begin position="43"/>
        <end position="132"/>
    </location>
</feature>
<sequence length="312" mass="33435">MLQALVKCKFTSLAFLLLAVQTASSQSLLNNSTYVSRSSLSTSTLPSSSLFPESSTSSYIPSSSSSEQESSTSKSENILYATSSNTTTQASSTRLNSLSSSSSSRHISSVSSTSSSTSTSSSYSSTITSSPSSDSVAFALVTTVVQGKTVVSDRYTTITYSPTTTASSKKTHGLSKKSKNIIIGCVVGIGVPLIIACLAIFYMFFIRSKRTDFIDSNGNVVTAYRANKINRLWNYLSGKDMGDEEYDSNLPLGTATSSDEEFMADSNTGDVSRRPTEKLNGSTSPAAHSNDLMLDEERFYDEDGNELNARNY</sequence>
<feature type="signal peptide" evidence="3">
    <location>
        <begin position="1"/>
        <end position="25"/>
    </location>
</feature>
<keyword evidence="2" id="KW-1133">Transmembrane helix</keyword>
<gene>
    <name evidence="5" type="primary">KAFR0A06550</name>
    <name evidence="5" type="ORF">KAFR_0A06550</name>
</gene>
<dbReference type="GO" id="GO:0005886">
    <property type="term" value="C:plasma membrane"/>
    <property type="evidence" value="ECO:0007669"/>
    <property type="project" value="EnsemblFungi"/>
</dbReference>
<name>H2ANZ0_KAZAF</name>
<organism evidence="5 6">
    <name type="scientific">Kazachstania africana (strain ATCC 22294 / BCRC 22015 / CBS 2517 / CECT 1963 / NBRC 1671 / NRRL Y-8276)</name>
    <name type="common">Yeast</name>
    <name type="synonym">Kluyveromyces africanus</name>
    <dbReference type="NCBI Taxonomy" id="1071382"/>
    <lineage>
        <taxon>Eukaryota</taxon>
        <taxon>Fungi</taxon>
        <taxon>Dikarya</taxon>
        <taxon>Ascomycota</taxon>
        <taxon>Saccharomycotina</taxon>
        <taxon>Saccharomycetes</taxon>
        <taxon>Saccharomycetales</taxon>
        <taxon>Saccharomycetaceae</taxon>
        <taxon>Kazachstania</taxon>
    </lineage>
</organism>
<keyword evidence="2" id="KW-0812">Transmembrane</keyword>
<dbReference type="GO" id="GO:1903139">
    <property type="term" value="P:positive regulation of cell integrity MAPK cascade"/>
    <property type="evidence" value="ECO:0007669"/>
    <property type="project" value="EnsemblFungi"/>
</dbReference>
<evidence type="ECO:0000313" key="6">
    <source>
        <dbReference type="Proteomes" id="UP000005220"/>
    </source>
</evidence>
<dbReference type="KEGG" id="kaf:KAFR_0A06550"/>
<dbReference type="Proteomes" id="UP000005220">
    <property type="component" value="Chromosome 1"/>
</dbReference>
<dbReference type="GO" id="GO:0036498">
    <property type="term" value="P:IRE1-mediated unfolded protein response"/>
    <property type="evidence" value="ECO:0007669"/>
    <property type="project" value="EnsemblFungi"/>
</dbReference>
<evidence type="ECO:0000256" key="3">
    <source>
        <dbReference type="SAM" id="SignalP"/>
    </source>
</evidence>
<dbReference type="InParanoid" id="H2ANZ0"/>
<keyword evidence="2" id="KW-0472">Membrane</keyword>
<dbReference type="InterPro" id="IPR007567">
    <property type="entry name" value="Mid2_dom"/>
</dbReference>
<accession>H2ANZ0</accession>
<proteinExistence type="predicted"/>
<dbReference type="GO" id="GO:0006970">
    <property type="term" value="P:response to osmotic stress"/>
    <property type="evidence" value="ECO:0007669"/>
    <property type="project" value="EnsemblFungi"/>
</dbReference>
<evidence type="ECO:0000259" key="4">
    <source>
        <dbReference type="Pfam" id="PF04478"/>
    </source>
</evidence>
<protein>
    <recommendedName>
        <fullName evidence="4">Mid2 domain-containing protein</fullName>
    </recommendedName>
</protein>
<dbReference type="GO" id="GO:0004888">
    <property type="term" value="F:transmembrane signaling receptor activity"/>
    <property type="evidence" value="ECO:0007669"/>
    <property type="project" value="EnsemblFungi"/>
</dbReference>
<feature type="chain" id="PRO_5003559185" description="Mid2 domain-containing protein" evidence="3">
    <location>
        <begin position="26"/>
        <end position="312"/>
    </location>
</feature>
<feature type="domain" description="Mid2" evidence="4">
    <location>
        <begin position="140"/>
        <end position="268"/>
    </location>
</feature>
<dbReference type="STRING" id="1071382.H2ANZ0"/>
<feature type="region of interest" description="Disordered" evidence="1">
    <location>
        <begin position="247"/>
        <end position="288"/>
    </location>
</feature>
<dbReference type="GeneID" id="13886147"/>
<dbReference type="GO" id="GO:0000425">
    <property type="term" value="P:pexophagy"/>
    <property type="evidence" value="ECO:0007669"/>
    <property type="project" value="EnsemblFungi"/>
</dbReference>
<feature type="transmembrane region" description="Helical" evidence="2">
    <location>
        <begin position="181"/>
        <end position="205"/>
    </location>
</feature>
<dbReference type="FunCoup" id="H2ANZ0">
    <property type="interactions" value="196"/>
</dbReference>
<dbReference type="OrthoDB" id="4070729at2759"/>
<dbReference type="GO" id="GO:0010447">
    <property type="term" value="P:response to acidic pH"/>
    <property type="evidence" value="ECO:0007669"/>
    <property type="project" value="EnsemblFungi"/>
</dbReference>
<evidence type="ECO:0000313" key="5">
    <source>
        <dbReference type="EMBL" id="CCF56090.1"/>
    </source>
</evidence>
<dbReference type="AlphaFoldDB" id="H2ANZ0"/>
<dbReference type="eggNOG" id="ENOG502S35T">
    <property type="taxonomic scope" value="Eukaryota"/>
</dbReference>
<evidence type="ECO:0000256" key="2">
    <source>
        <dbReference type="SAM" id="Phobius"/>
    </source>
</evidence>
<keyword evidence="6" id="KW-1185">Reference proteome</keyword>
<dbReference type="EMBL" id="HE650821">
    <property type="protein sequence ID" value="CCF56090.1"/>
    <property type="molecule type" value="Genomic_DNA"/>
</dbReference>
<evidence type="ECO:0000256" key="1">
    <source>
        <dbReference type="SAM" id="MobiDB-lite"/>
    </source>
</evidence>